<feature type="compositionally biased region" description="Acidic residues" evidence="18">
    <location>
        <begin position="295"/>
        <end position="356"/>
    </location>
</feature>
<evidence type="ECO:0000256" key="1">
    <source>
        <dbReference type="ARBA" id="ARBA00004286"/>
    </source>
</evidence>
<evidence type="ECO:0000256" key="6">
    <source>
        <dbReference type="ARBA" id="ARBA00022490"/>
    </source>
</evidence>
<evidence type="ECO:0000256" key="10">
    <source>
        <dbReference type="ARBA" id="ARBA00022859"/>
    </source>
</evidence>
<dbReference type="RefSeq" id="XP_037397359.1">
    <property type="nucleotide sequence ID" value="XM_037541462.1"/>
</dbReference>
<evidence type="ECO:0000313" key="21">
    <source>
        <dbReference type="Proteomes" id="UP001501920"/>
    </source>
</evidence>
<evidence type="ECO:0000256" key="15">
    <source>
        <dbReference type="ARBA" id="ARBA00023198"/>
    </source>
</evidence>
<keyword evidence="8" id="KW-0399">Innate immunity</keyword>
<keyword evidence="7" id="KW-0964">Secreted</keyword>
<dbReference type="Pfam" id="PF00505">
    <property type="entry name" value="HMG_box"/>
    <property type="match status" value="1"/>
</dbReference>
<keyword evidence="16 17" id="KW-0539">Nucleus</keyword>
<dbReference type="CDD" id="cd21978">
    <property type="entry name" value="HMG-box_HMGB_rpt1"/>
    <property type="match status" value="2"/>
</dbReference>
<keyword evidence="14" id="KW-0233">DNA recombination</keyword>
<feature type="compositionally biased region" description="Gly residues" evidence="18">
    <location>
        <begin position="271"/>
        <end position="284"/>
    </location>
</feature>
<evidence type="ECO:0000256" key="2">
    <source>
        <dbReference type="ARBA" id="ARBA00004496"/>
    </source>
</evidence>
<keyword evidence="21" id="KW-1185">Reference proteome</keyword>
<dbReference type="InterPro" id="IPR009071">
    <property type="entry name" value="HMG_box_dom"/>
</dbReference>
<evidence type="ECO:0000256" key="13">
    <source>
        <dbReference type="ARBA" id="ARBA00023157"/>
    </source>
</evidence>
<organism evidence="20 21">
    <name type="scientific">Pygocentrus nattereri</name>
    <name type="common">Red-bellied piranha</name>
    <dbReference type="NCBI Taxonomy" id="42514"/>
    <lineage>
        <taxon>Eukaryota</taxon>
        <taxon>Metazoa</taxon>
        <taxon>Chordata</taxon>
        <taxon>Craniata</taxon>
        <taxon>Vertebrata</taxon>
        <taxon>Euteleostomi</taxon>
        <taxon>Actinopterygii</taxon>
        <taxon>Neopterygii</taxon>
        <taxon>Teleostei</taxon>
        <taxon>Ostariophysi</taxon>
        <taxon>Characiformes</taxon>
        <taxon>Characoidei</taxon>
        <taxon>Pygocentrus</taxon>
    </lineage>
</organism>
<feature type="domain" description="HMG box" evidence="19">
    <location>
        <begin position="121"/>
        <end position="191"/>
    </location>
</feature>
<evidence type="ECO:0000256" key="16">
    <source>
        <dbReference type="ARBA" id="ARBA00023242"/>
    </source>
</evidence>
<reference evidence="20" key="3">
    <citation type="submission" date="2025-09" db="UniProtKB">
        <authorList>
            <consortium name="Ensembl"/>
        </authorList>
    </citation>
    <scope>IDENTIFICATION</scope>
</reference>
<dbReference type="InterPro" id="IPR050342">
    <property type="entry name" value="HMGB"/>
</dbReference>
<comment type="similarity">
    <text evidence="4">Belongs to the HMGB family.</text>
</comment>
<protein>
    <submittedName>
        <fullName evidence="20">High mobility group box 2</fullName>
    </submittedName>
</protein>
<feature type="DNA-binding region" description="HMG box" evidence="17">
    <location>
        <begin position="121"/>
        <end position="191"/>
    </location>
</feature>
<dbReference type="GO" id="GO:0006310">
    <property type="term" value="P:DNA recombination"/>
    <property type="evidence" value="ECO:0007669"/>
    <property type="project" value="UniProtKB-KW"/>
</dbReference>
<evidence type="ECO:0000256" key="18">
    <source>
        <dbReference type="SAM" id="MobiDB-lite"/>
    </source>
</evidence>
<dbReference type="Pfam" id="PF09011">
    <property type="entry name" value="HMG_box_2"/>
    <property type="match status" value="2"/>
</dbReference>
<dbReference type="AlphaFoldDB" id="A0AAR2M692"/>
<evidence type="ECO:0000313" key="20">
    <source>
        <dbReference type="Ensembl" id="ENSPNAP00000082969.1"/>
    </source>
</evidence>
<feature type="domain" description="HMG box" evidence="19">
    <location>
        <begin position="8"/>
        <end position="78"/>
    </location>
</feature>
<dbReference type="PROSITE" id="PS50118">
    <property type="entry name" value="HMG_BOX_2"/>
    <property type="match status" value="3"/>
</dbReference>
<sequence length="356" mass="40646">MVKDPNRPNGRTSAYAFFVLSCRDELRKRSPTSPVNFTTFSKDCSEQWTAMSPSEKKKFEDMAKADQARYEEEMKHYVPPKDVGKKGKKKDPRTAKRPPFSVFSSELRPTVKIMVKDPNRPNGRTSAYAFFVLSCRDELRKRSPTSPVNFSTFSKDCSEQWTAMSPSEKKKFEDMAKADQARYEEEMKHYVPPKDVGKKEPPKKPTSAFFIFCSELRPTLRSEYPNFSLSEIAKKLVEMWSKLDTEGRAPFEQKAVLLRGKYEKDVATCRAGGGAPKRGPGGPAGSTKKAQAGPEGEEDEDEEDDCDDDDMEDEEDEDEEEDEVDDDMEDEDEAEEDEDSDDLVDEEEEEEDKERT</sequence>
<evidence type="ECO:0000256" key="7">
    <source>
        <dbReference type="ARBA" id="ARBA00022525"/>
    </source>
</evidence>
<feature type="DNA-binding region" description="HMG box" evidence="17">
    <location>
        <begin position="202"/>
        <end position="270"/>
    </location>
</feature>
<keyword evidence="15" id="KW-0395">Inflammatory response</keyword>
<comment type="subcellular location">
    <subcellularLocation>
        <location evidence="1">Chromosome</location>
    </subcellularLocation>
    <subcellularLocation>
        <location evidence="2">Cytoplasm</location>
    </subcellularLocation>
    <subcellularLocation>
        <location evidence="3">Secreted</location>
    </subcellularLocation>
</comment>
<evidence type="ECO:0000256" key="8">
    <source>
        <dbReference type="ARBA" id="ARBA00022588"/>
    </source>
</evidence>
<dbReference type="GO" id="GO:0003677">
    <property type="term" value="F:DNA binding"/>
    <property type="evidence" value="ECO:0007669"/>
    <property type="project" value="UniProtKB-UniRule"/>
</dbReference>
<dbReference type="RefSeq" id="XP_037397358.1">
    <property type="nucleotide sequence ID" value="XM_037541461.1"/>
</dbReference>
<evidence type="ECO:0000256" key="3">
    <source>
        <dbReference type="ARBA" id="ARBA00004613"/>
    </source>
</evidence>
<dbReference type="GO" id="GO:0005634">
    <property type="term" value="C:nucleus"/>
    <property type="evidence" value="ECO:0007669"/>
    <property type="project" value="UniProtKB-UniRule"/>
</dbReference>
<feature type="region of interest" description="Disordered" evidence="18">
    <location>
        <begin position="269"/>
        <end position="356"/>
    </location>
</feature>
<dbReference type="FunFam" id="1.10.30.10:FF:000006">
    <property type="entry name" value="High mobility group protein B1"/>
    <property type="match status" value="2"/>
</dbReference>
<dbReference type="GeneTree" id="ENSGT00940000154466"/>
<dbReference type="PRINTS" id="PR00886">
    <property type="entry name" value="HIGHMOBLTY12"/>
</dbReference>
<feature type="region of interest" description="Disordered" evidence="18">
    <location>
        <begin position="71"/>
        <end position="100"/>
    </location>
</feature>
<keyword evidence="11" id="KW-0558">Oxidation</keyword>
<dbReference type="PANTHER" id="PTHR48112">
    <property type="entry name" value="HIGH MOBILITY GROUP PROTEIN DSP1"/>
    <property type="match status" value="1"/>
</dbReference>
<keyword evidence="12 17" id="KW-0238">DNA-binding</keyword>
<dbReference type="GO" id="GO:0005737">
    <property type="term" value="C:cytoplasm"/>
    <property type="evidence" value="ECO:0007669"/>
    <property type="project" value="UniProtKB-SubCell"/>
</dbReference>
<name>A0AAR2M692_PYGNA</name>
<feature type="domain" description="HMG box" evidence="19">
    <location>
        <begin position="202"/>
        <end position="270"/>
    </location>
</feature>
<reference evidence="20" key="2">
    <citation type="submission" date="2025-08" db="UniProtKB">
        <authorList>
            <consortium name="Ensembl"/>
        </authorList>
    </citation>
    <scope>IDENTIFICATION</scope>
</reference>
<proteinExistence type="inferred from homology"/>
<dbReference type="GO" id="GO:0045087">
    <property type="term" value="P:innate immune response"/>
    <property type="evidence" value="ECO:0007669"/>
    <property type="project" value="UniProtKB-KW"/>
</dbReference>
<keyword evidence="9" id="KW-0677">Repeat</keyword>
<dbReference type="PANTHER" id="PTHR48112:SF3">
    <property type="entry name" value="HIGH MOBILITY GROUP PROTEIN B2"/>
    <property type="match status" value="1"/>
</dbReference>
<keyword evidence="5" id="KW-0158">Chromosome</keyword>
<evidence type="ECO:0000256" key="11">
    <source>
        <dbReference type="ARBA" id="ARBA00023097"/>
    </source>
</evidence>
<dbReference type="Ensembl" id="ENSPNAT00000047309.1">
    <property type="protein sequence ID" value="ENSPNAP00000082969.1"/>
    <property type="gene ID" value="ENSPNAG00000007450.2"/>
</dbReference>
<feature type="DNA-binding region" description="HMG box" evidence="17">
    <location>
        <begin position="8"/>
        <end position="78"/>
    </location>
</feature>
<evidence type="ECO:0000256" key="9">
    <source>
        <dbReference type="ARBA" id="ARBA00022737"/>
    </source>
</evidence>
<dbReference type="Gene3D" id="1.10.30.10">
    <property type="entry name" value="High mobility group box domain"/>
    <property type="match status" value="3"/>
</dbReference>
<dbReference type="GO" id="GO:0005694">
    <property type="term" value="C:chromosome"/>
    <property type="evidence" value="ECO:0007669"/>
    <property type="project" value="UniProtKB-SubCell"/>
</dbReference>
<dbReference type="Proteomes" id="UP001501920">
    <property type="component" value="Chromosome 9"/>
</dbReference>
<dbReference type="SMART" id="SM00398">
    <property type="entry name" value="HMG"/>
    <property type="match status" value="3"/>
</dbReference>
<evidence type="ECO:0000256" key="12">
    <source>
        <dbReference type="ARBA" id="ARBA00023125"/>
    </source>
</evidence>
<dbReference type="GeneID" id="108412629"/>
<dbReference type="PROSITE" id="PS51257">
    <property type="entry name" value="PROKAR_LIPOPROTEIN"/>
    <property type="match status" value="1"/>
</dbReference>
<evidence type="ECO:0000256" key="5">
    <source>
        <dbReference type="ARBA" id="ARBA00022454"/>
    </source>
</evidence>
<dbReference type="GO" id="GO:0006357">
    <property type="term" value="P:regulation of transcription by RNA polymerase II"/>
    <property type="evidence" value="ECO:0007669"/>
    <property type="project" value="TreeGrafter"/>
</dbReference>
<keyword evidence="10" id="KW-0391">Immunity</keyword>
<evidence type="ECO:0000256" key="4">
    <source>
        <dbReference type="ARBA" id="ARBA00008774"/>
    </source>
</evidence>
<evidence type="ECO:0000259" key="19">
    <source>
        <dbReference type="PROSITE" id="PS50118"/>
    </source>
</evidence>
<dbReference type="SUPFAM" id="SSF47095">
    <property type="entry name" value="HMG-box"/>
    <property type="match status" value="3"/>
</dbReference>
<dbReference type="GO" id="GO:0005576">
    <property type="term" value="C:extracellular region"/>
    <property type="evidence" value="ECO:0007669"/>
    <property type="project" value="UniProtKB-SubCell"/>
</dbReference>
<dbReference type="InterPro" id="IPR036910">
    <property type="entry name" value="HMG_box_dom_sf"/>
</dbReference>
<dbReference type="GO" id="GO:0006954">
    <property type="term" value="P:inflammatory response"/>
    <property type="evidence" value="ECO:0007669"/>
    <property type="project" value="UniProtKB-KW"/>
</dbReference>
<reference evidence="20 21" key="1">
    <citation type="submission" date="2020-10" db="EMBL/GenBank/DDBJ databases">
        <title>Pygocentrus nattereri (red-bellied piranha) genome, fPygNat1, primary haplotype.</title>
        <authorList>
            <person name="Myers G."/>
            <person name="Meyer A."/>
            <person name="Karagic N."/>
            <person name="Pippel M."/>
            <person name="Winkler S."/>
            <person name="Tracey A."/>
            <person name="Wood J."/>
            <person name="Formenti G."/>
            <person name="Howe K."/>
            <person name="Fedrigo O."/>
            <person name="Jarvis E.D."/>
        </authorList>
    </citation>
    <scope>NUCLEOTIDE SEQUENCE [LARGE SCALE GENOMIC DNA]</scope>
</reference>
<evidence type="ECO:0000256" key="17">
    <source>
        <dbReference type="PROSITE-ProRule" id="PRU00267"/>
    </source>
</evidence>
<accession>A0AAR2M692</accession>
<evidence type="ECO:0000256" key="14">
    <source>
        <dbReference type="ARBA" id="ARBA00023172"/>
    </source>
</evidence>
<keyword evidence="6" id="KW-0963">Cytoplasm</keyword>
<keyword evidence="13" id="KW-1015">Disulfide bond</keyword>